<dbReference type="EMBL" id="JADIMA010000032">
    <property type="protein sequence ID" value="MBO8472625.1"/>
    <property type="molecule type" value="Genomic_DNA"/>
</dbReference>
<dbReference type="Proteomes" id="UP000823604">
    <property type="component" value="Unassembled WGS sequence"/>
</dbReference>
<keyword evidence="1" id="KW-0175">Coiled coil</keyword>
<feature type="coiled-coil region" evidence="1">
    <location>
        <begin position="41"/>
        <end position="68"/>
    </location>
</feature>
<reference evidence="2" key="2">
    <citation type="journal article" date="2021" name="PeerJ">
        <title>Extensive microbial diversity within the chicken gut microbiome revealed by metagenomics and culture.</title>
        <authorList>
            <person name="Gilroy R."/>
            <person name="Ravi A."/>
            <person name="Getino M."/>
            <person name="Pursley I."/>
            <person name="Horton D.L."/>
            <person name="Alikhan N.F."/>
            <person name="Baker D."/>
            <person name="Gharbi K."/>
            <person name="Hall N."/>
            <person name="Watson M."/>
            <person name="Adriaenssens E.M."/>
            <person name="Foster-Nyarko E."/>
            <person name="Jarju S."/>
            <person name="Secka A."/>
            <person name="Antonio M."/>
            <person name="Oren A."/>
            <person name="Chaudhuri R.R."/>
            <person name="La Ragione R."/>
            <person name="Hildebrand F."/>
            <person name="Pallen M.J."/>
        </authorList>
    </citation>
    <scope>NUCLEOTIDE SEQUENCE</scope>
    <source>
        <strain evidence="2">B1-8020</strain>
    </source>
</reference>
<evidence type="ECO:0000256" key="1">
    <source>
        <dbReference type="SAM" id="Coils"/>
    </source>
</evidence>
<reference evidence="2" key="1">
    <citation type="submission" date="2020-10" db="EMBL/GenBank/DDBJ databases">
        <authorList>
            <person name="Gilroy R."/>
        </authorList>
    </citation>
    <scope>NUCLEOTIDE SEQUENCE</scope>
    <source>
        <strain evidence="2">B1-8020</strain>
    </source>
</reference>
<accession>A0A9D9NGQ7</accession>
<evidence type="ECO:0000313" key="3">
    <source>
        <dbReference type="Proteomes" id="UP000823604"/>
    </source>
</evidence>
<proteinExistence type="predicted"/>
<gene>
    <name evidence="2" type="ORF">IAB81_03235</name>
</gene>
<evidence type="ECO:0000313" key="2">
    <source>
        <dbReference type="EMBL" id="MBO8472625.1"/>
    </source>
</evidence>
<dbReference type="AlphaFoldDB" id="A0A9D9NGQ7"/>
<sequence>MGKIYIRDSQSLAELNNSLEYSADSLLKILESVDNYLSSVRDVLNRQLGLLEQELQAAEKALSEAESSLSSCLASQKWDDDSETYIPSCDSEETRVSIARDKRDECQEKYDNGRRIVEEFESELSKYKEPGGFGPPGGEKTLENLAKEHTDAAVDKMHRILEIVEKYINQPMHLGSKIPNKPSPDDRQNELTYVPLTAEEKKQRFETAKQRILDRQKEDNRGDHKINDANRVIICPTCKRPLALCTCGNNREYLRIIQQKDR</sequence>
<comment type="caution">
    <text evidence="2">The sequence shown here is derived from an EMBL/GenBank/DDBJ whole genome shotgun (WGS) entry which is preliminary data.</text>
</comment>
<name>A0A9D9NGQ7_9BACT</name>
<protein>
    <submittedName>
        <fullName evidence="2">Uncharacterized protein</fullName>
    </submittedName>
</protein>
<organism evidence="2 3">
    <name type="scientific">Candidatus Merdivivens pullicola</name>
    <dbReference type="NCBI Taxonomy" id="2840872"/>
    <lineage>
        <taxon>Bacteria</taxon>
        <taxon>Pseudomonadati</taxon>
        <taxon>Bacteroidota</taxon>
        <taxon>Bacteroidia</taxon>
        <taxon>Bacteroidales</taxon>
        <taxon>Muribaculaceae</taxon>
        <taxon>Muribaculaceae incertae sedis</taxon>
        <taxon>Candidatus Merdivivens</taxon>
    </lineage>
</organism>